<proteinExistence type="predicted"/>
<dbReference type="AlphaFoldDB" id="A0A316VG79"/>
<dbReference type="InParanoid" id="A0A316VG79"/>
<protein>
    <submittedName>
        <fullName evidence="2">Uncharacterized protein</fullName>
    </submittedName>
</protein>
<accession>A0A316VG79</accession>
<gene>
    <name evidence="2" type="ORF">FA14DRAFT_186713</name>
</gene>
<evidence type="ECO:0000313" key="2">
    <source>
        <dbReference type="EMBL" id="PWN36500.1"/>
    </source>
</evidence>
<sequence length="299" mass="32278">MPRVVIKNETEVPLHIALRHISPIHFINNVAPGQEAVFPHVGRVWFTVEARIARRANVDQNDGEEEKTEAQVAASASSSSNNKKDKKRERREAVEKNNEYTMLQAVAAPVAVSVAALSLGAGAIYVGMAAGAAGGVSAALSTISAQVSTAAASQVPTARRLYKYAQKGQKVVQIGQVLGIGGGALLGNRAAIAQSKQHDEVVRAEQHDELTGQADIERIKKVKEVLMGLIEKSALRSHGWYMKGDRTILIRGGPKAAEVDQWLIIETDTVTPFEVLSEDPNDKPDPEGQEKALKEEQQQ</sequence>
<dbReference type="OrthoDB" id="3246235at2759"/>
<evidence type="ECO:0000256" key="1">
    <source>
        <dbReference type="SAM" id="MobiDB-lite"/>
    </source>
</evidence>
<feature type="region of interest" description="Disordered" evidence="1">
    <location>
        <begin position="273"/>
        <end position="299"/>
    </location>
</feature>
<organism evidence="2 3">
    <name type="scientific">Meira miltonrushii</name>
    <dbReference type="NCBI Taxonomy" id="1280837"/>
    <lineage>
        <taxon>Eukaryota</taxon>
        <taxon>Fungi</taxon>
        <taxon>Dikarya</taxon>
        <taxon>Basidiomycota</taxon>
        <taxon>Ustilaginomycotina</taxon>
        <taxon>Exobasidiomycetes</taxon>
        <taxon>Exobasidiales</taxon>
        <taxon>Brachybasidiaceae</taxon>
        <taxon>Meira</taxon>
    </lineage>
</organism>
<feature type="compositionally biased region" description="Low complexity" evidence="1">
    <location>
        <begin position="70"/>
        <end position="81"/>
    </location>
</feature>
<feature type="compositionally biased region" description="Basic and acidic residues" evidence="1">
    <location>
        <begin position="280"/>
        <end position="299"/>
    </location>
</feature>
<dbReference type="GeneID" id="37023307"/>
<keyword evidence="3" id="KW-1185">Reference proteome</keyword>
<feature type="region of interest" description="Disordered" evidence="1">
    <location>
        <begin position="59"/>
        <end position="94"/>
    </location>
</feature>
<reference evidence="2 3" key="1">
    <citation type="journal article" date="2018" name="Mol. Biol. Evol.">
        <title>Broad Genomic Sampling Reveals a Smut Pathogenic Ancestry of the Fungal Clade Ustilaginomycotina.</title>
        <authorList>
            <person name="Kijpornyongpan T."/>
            <person name="Mondo S.J."/>
            <person name="Barry K."/>
            <person name="Sandor L."/>
            <person name="Lee J."/>
            <person name="Lipzen A."/>
            <person name="Pangilinan J."/>
            <person name="LaButti K."/>
            <person name="Hainaut M."/>
            <person name="Henrissat B."/>
            <person name="Grigoriev I.V."/>
            <person name="Spatafora J.W."/>
            <person name="Aime M.C."/>
        </authorList>
    </citation>
    <scope>NUCLEOTIDE SEQUENCE [LARGE SCALE GENOMIC DNA]</scope>
    <source>
        <strain evidence="2 3">MCA 3882</strain>
    </source>
</reference>
<dbReference type="Proteomes" id="UP000245771">
    <property type="component" value="Unassembled WGS sequence"/>
</dbReference>
<name>A0A316VG79_9BASI</name>
<dbReference type="RefSeq" id="XP_025356802.1">
    <property type="nucleotide sequence ID" value="XM_025501526.1"/>
</dbReference>
<dbReference type="EMBL" id="KZ819602">
    <property type="protein sequence ID" value="PWN36500.1"/>
    <property type="molecule type" value="Genomic_DNA"/>
</dbReference>
<evidence type="ECO:0000313" key="3">
    <source>
        <dbReference type="Proteomes" id="UP000245771"/>
    </source>
</evidence>